<feature type="domain" description="Nephrocystin 3-like N-terminal" evidence="2">
    <location>
        <begin position="3"/>
        <end position="130"/>
    </location>
</feature>
<evidence type="ECO:0000313" key="3">
    <source>
        <dbReference type="EMBL" id="KAK7463425.1"/>
    </source>
</evidence>
<reference evidence="3 4" key="1">
    <citation type="submission" date="2024-01" db="EMBL/GenBank/DDBJ databases">
        <title>A draft genome for the cacao thread blight pathogen Marasmiellus scandens.</title>
        <authorList>
            <person name="Baruah I.K."/>
            <person name="Leung J."/>
            <person name="Bukari Y."/>
            <person name="Amoako-Attah I."/>
            <person name="Meinhardt L.W."/>
            <person name="Bailey B.A."/>
            <person name="Cohen S.P."/>
        </authorList>
    </citation>
    <scope>NUCLEOTIDE SEQUENCE [LARGE SCALE GENOMIC DNA]</scope>
    <source>
        <strain evidence="3 4">GH-19</strain>
    </source>
</reference>
<dbReference type="Proteomes" id="UP001498398">
    <property type="component" value="Unassembled WGS sequence"/>
</dbReference>
<evidence type="ECO:0000313" key="4">
    <source>
        <dbReference type="Proteomes" id="UP001498398"/>
    </source>
</evidence>
<name>A0ABR1JLT8_9AGAR</name>
<keyword evidence="4" id="KW-1185">Reference proteome</keyword>
<sequence length="712" mass="80790">MAERFASQGKLAASFFFWRSDPARNNARCLFPTIALQIANVAPMLRSAINSVVESDFMVLDAPLEDQFRELILQPFSENLDDSEPESPLLVILDGLDECTDGRSQERVLLTIANGLNQCRIPLVFLVTSRPEPRIRKIFELLASRQICSQIGLEDSDADIRKYLSDGFAEIYSRRLVNMGHSICQPWPTPRQLDDLVYKASGQFIFASTILKFVDDDYSMPTERLRVILGLAAPEESGEVADTTVTFDDTGDTIDDRPFRELDVLYQGILSANPNTRQLVRILGSVVVFHEIITPTTRMLEELLALQPGAVSAALSGMHSVLKVVPDLIHMPPQLDSIEFAHKSFSDFLVDPNRSGKFFIDRSIHHNYMACRCLRVMQEKSLLPSFARRMQVWGLRPLVRLKPFTYTLGQDLVYHCNWAYHCVSAAINPELIRELRATDVYAYATRLCMVGPELYHSVWKSIEQVGIFIGEVSRVKDWAKSTAVPPQDVIQHFHNFSSLGFNVSFAAAYHDWKEHLTTLGYFLAFNAVIAELDLGFELYTSEKVFCQIMGCGELQLSHLKNISPLRFSARDSQLTEIQGHRTELIDLLDCHATLAVRCIETLMHDSDSFLYAERYWSKHLCRACPRQDLVECLGKYVCSGRLDNNPESIKDAMQWLKGLPLEVHSSATRMLATTLENITNPKPLEIKDFEYHQAEMNSDTESNEDVFFDCED</sequence>
<dbReference type="PANTHER" id="PTHR10039">
    <property type="entry name" value="AMELOGENIN"/>
    <property type="match status" value="1"/>
</dbReference>
<dbReference type="Pfam" id="PF24883">
    <property type="entry name" value="NPHP3_N"/>
    <property type="match status" value="1"/>
</dbReference>
<gene>
    <name evidence="3" type="ORF">VKT23_006777</name>
</gene>
<protein>
    <recommendedName>
        <fullName evidence="2">Nephrocystin 3-like N-terminal domain-containing protein</fullName>
    </recommendedName>
</protein>
<evidence type="ECO:0000259" key="2">
    <source>
        <dbReference type="Pfam" id="PF24883"/>
    </source>
</evidence>
<dbReference type="PANTHER" id="PTHR10039:SF17">
    <property type="entry name" value="FUNGAL STAND N-TERMINAL GOODBYE DOMAIN-CONTAINING PROTEIN-RELATED"/>
    <property type="match status" value="1"/>
</dbReference>
<comment type="caution">
    <text evidence="3">The sequence shown here is derived from an EMBL/GenBank/DDBJ whole genome shotgun (WGS) entry which is preliminary data.</text>
</comment>
<dbReference type="InterPro" id="IPR056884">
    <property type="entry name" value="NPHP3-like_N"/>
</dbReference>
<proteinExistence type="predicted"/>
<keyword evidence="1" id="KW-0677">Repeat</keyword>
<accession>A0ABR1JLT8</accession>
<dbReference type="EMBL" id="JBANRG010000009">
    <property type="protein sequence ID" value="KAK7463425.1"/>
    <property type="molecule type" value="Genomic_DNA"/>
</dbReference>
<evidence type="ECO:0000256" key="1">
    <source>
        <dbReference type="ARBA" id="ARBA00022737"/>
    </source>
</evidence>
<organism evidence="3 4">
    <name type="scientific">Marasmiellus scandens</name>
    <dbReference type="NCBI Taxonomy" id="2682957"/>
    <lineage>
        <taxon>Eukaryota</taxon>
        <taxon>Fungi</taxon>
        <taxon>Dikarya</taxon>
        <taxon>Basidiomycota</taxon>
        <taxon>Agaricomycotina</taxon>
        <taxon>Agaricomycetes</taxon>
        <taxon>Agaricomycetidae</taxon>
        <taxon>Agaricales</taxon>
        <taxon>Marasmiineae</taxon>
        <taxon>Omphalotaceae</taxon>
        <taxon>Marasmiellus</taxon>
    </lineage>
</organism>